<evidence type="ECO:0000256" key="1">
    <source>
        <dbReference type="ARBA" id="ARBA00001936"/>
    </source>
</evidence>
<dbReference type="PANTHER" id="PTHR12992:SF11">
    <property type="entry name" value="MITOCHONDRIAL COENZYME A DIPHOSPHATASE NUDT8"/>
    <property type="match status" value="1"/>
</dbReference>
<dbReference type="InterPro" id="IPR000059">
    <property type="entry name" value="NUDIX_hydrolase_NudL_CS"/>
</dbReference>
<keyword evidence="6" id="KW-0460">Magnesium</keyword>
<evidence type="ECO:0000256" key="3">
    <source>
        <dbReference type="ARBA" id="ARBA00006506"/>
    </source>
</evidence>
<comment type="cofactor">
    <cofactor evidence="1">
        <name>Mn(2+)</name>
        <dbReference type="ChEBI" id="CHEBI:29035"/>
    </cofactor>
</comment>
<sequence>MSDLPRSELHRLAADRDVPQWMRRVSTTAPVDPLGRNPVLDRRAPDAGPRRSAAVLVLFGGSPHPDPLAPGGLPHDADLLLTQRAATLREHSGQVAFPGGGTEPDDDDIVATALREANEETGVDRAGVRPLALLPSIFVPPSRFEVTPVLAYWENPSEVGVVDPGEAARVCRVSVHDLVDPRHRFQVAHPAGYRGPAFEVDGLFVWGFTAGVLAGVLAASGWELPWNTDDVRDLEGELSRAGQDLGGRVPATDTTDERQHE</sequence>
<evidence type="ECO:0000256" key="2">
    <source>
        <dbReference type="ARBA" id="ARBA00001946"/>
    </source>
</evidence>
<dbReference type="PROSITE" id="PS51462">
    <property type="entry name" value="NUDIX"/>
    <property type="match status" value="1"/>
</dbReference>
<dbReference type="InterPro" id="IPR045121">
    <property type="entry name" value="CoAse"/>
</dbReference>
<proteinExistence type="inferred from homology"/>
<feature type="domain" description="Nudix hydrolase" evidence="9">
    <location>
        <begin position="49"/>
        <end position="200"/>
    </location>
</feature>
<dbReference type="AlphaFoldDB" id="A0A6P2CCA2"/>
<accession>A0A6P2CCA2</accession>
<dbReference type="PROSITE" id="PS01293">
    <property type="entry name" value="NUDIX_COA"/>
    <property type="match status" value="1"/>
</dbReference>
<protein>
    <submittedName>
        <fullName evidence="10">CoA pyrophosphatase</fullName>
    </submittedName>
</protein>
<dbReference type="Pfam" id="PF00293">
    <property type="entry name" value="NUDIX"/>
    <property type="match status" value="1"/>
</dbReference>
<evidence type="ECO:0000256" key="7">
    <source>
        <dbReference type="ARBA" id="ARBA00023211"/>
    </source>
</evidence>
<keyword evidence="4" id="KW-0479">Metal-binding</keyword>
<feature type="region of interest" description="Disordered" evidence="8">
    <location>
        <begin position="239"/>
        <end position="261"/>
    </location>
</feature>
<comment type="cofactor">
    <cofactor evidence="2">
        <name>Mg(2+)</name>
        <dbReference type="ChEBI" id="CHEBI:18420"/>
    </cofactor>
</comment>
<evidence type="ECO:0000313" key="10">
    <source>
        <dbReference type="EMBL" id="TXG89321.1"/>
    </source>
</evidence>
<dbReference type="GO" id="GO:0010945">
    <property type="term" value="F:coenzyme A diphosphatase activity"/>
    <property type="evidence" value="ECO:0007669"/>
    <property type="project" value="InterPro"/>
</dbReference>
<dbReference type="Proteomes" id="UP000471120">
    <property type="component" value="Unassembled WGS sequence"/>
</dbReference>
<name>A0A6P2CCA2_9NOCA</name>
<dbReference type="Gene3D" id="3.90.79.10">
    <property type="entry name" value="Nucleoside Triphosphate Pyrophosphohydrolase"/>
    <property type="match status" value="1"/>
</dbReference>
<dbReference type="CDD" id="cd03426">
    <property type="entry name" value="NUDIX_CoAse_Nudt7"/>
    <property type="match status" value="1"/>
</dbReference>
<evidence type="ECO:0000256" key="5">
    <source>
        <dbReference type="ARBA" id="ARBA00022801"/>
    </source>
</evidence>
<evidence type="ECO:0000256" key="8">
    <source>
        <dbReference type="SAM" id="MobiDB-lite"/>
    </source>
</evidence>
<comment type="caution">
    <text evidence="10">The sequence shown here is derived from an EMBL/GenBank/DDBJ whole genome shotgun (WGS) entry which is preliminary data.</text>
</comment>
<keyword evidence="7" id="KW-0464">Manganese</keyword>
<evidence type="ECO:0000313" key="11">
    <source>
        <dbReference type="Proteomes" id="UP000471120"/>
    </source>
</evidence>
<evidence type="ECO:0000256" key="4">
    <source>
        <dbReference type="ARBA" id="ARBA00022723"/>
    </source>
</evidence>
<dbReference type="RefSeq" id="WP_010839613.1">
    <property type="nucleotide sequence ID" value="NZ_QRCM01000001.1"/>
</dbReference>
<organism evidence="10 11">
    <name type="scientific">Rhodococcus rhodnii</name>
    <dbReference type="NCBI Taxonomy" id="38312"/>
    <lineage>
        <taxon>Bacteria</taxon>
        <taxon>Bacillati</taxon>
        <taxon>Actinomycetota</taxon>
        <taxon>Actinomycetes</taxon>
        <taxon>Mycobacteriales</taxon>
        <taxon>Nocardiaceae</taxon>
        <taxon>Rhodococcus</taxon>
    </lineage>
</organism>
<dbReference type="InterPro" id="IPR000086">
    <property type="entry name" value="NUDIX_hydrolase_dom"/>
</dbReference>
<dbReference type="GO" id="GO:0000287">
    <property type="term" value="F:magnesium ion binding"/>
    <property type="evidence" value="ECO:0007669"/>
    <property type="project" value="InterPro"/>
</dbReference>
<dbReference type="GO" id="GO:0009132">
    <property type="term" value="P:nucleoside diphosphate metabolic process"/>
    <property type="evidence" value="ECO:0007669"/>
    <property type="project" value="InterPro"/>
</dbReference>
<evidence type="ECO:0000256" key="6">
    <source>
        <dbReference type="ARBA" id="ARBA00022842"/>
    </source>
</evidence>
<evidence type="ECO:0000259" key="9">
    <source>
        <dbReference type="PROSITE" id="PS51462"/>
    </source>
</evidence>
<gene>
    <name evidence="10" type="ORF">DW322_02525</name>
</gene>
<dbReference type="SUPFAM" id="SSF55811">
    <property type="entry name" value="Nudix"/>
    <property type="match status" value="1"/>
</dbReference>
<reference evidence="10 11" key="1">
    <citation type="submission" date="2018-07" db="EMBL/GenBank/DDBJ databases">
        <title>Genome sequence of Rhodococcus rhodnii ATCC 35071 from Rhodnius prolixus.</title>
        <authorList>
            <person name="Patel V."/>
            <person name="Vogel K.J."/>
        </authorList>
    </citation>
    <scope>NUCLEOTIDE SEQUENCE [LARGE SCALE GENOMIC DNA]</scope>
    <source>
        <strain evidence="10 11">ATCC 35071</strain>
    </source>
</reference>
<dbReference type="GO" id="GO:0030145">
    <property type="term" value="F:manganese ion binding"/>
    <property type="evidence" value="ECO:0007669"/>
    <property type="project" value="InterPro"/>
</dbReference>
<dbReference type="InterPro" id="IPR015797">
    <property type="entry name" value="NUDIX_hydrolase-like_dom_sf"/>
</dbReference>
<dbReference type="EMBL" id="QRCM01000001">
    <property type="protein sequence ID" value="TXG89321.1"/>
    <property type="molecule type" value="Genomic_DNA"/>
</dbReference>
<dbReference type="PANTHER" id="PTHR12992">
    <property type="entry name" value="NUDIX HYDROLASE"/>
    <property type="match status" value="1"/>
</dbReference>
<keyword evidence="5" id="KW-0378">Hydrolase</keyword>
<comment type="similarity">
    <text evidence="3">Belongs to the Nudix hydrolase family. PCD1 subfamily.</text>
</comment>